<protein>
    <submittedName>
        <fullName evidence="1">GL21910</fullName>
    </submittedName>
</protein>
<dbReference type="eggNOG" id="KOG1215">
    <property type="taxonomic scope" value="Eukaryota"/>
</dbReference>
<proteinExistence type="predicted"/>
<accession>B4GE12</accession>
<keyword evidence="2" id="KW-1185">Reference proteome</keyword>
<reference evidence="1 2" key="1">
    <citation type="journal article" date="2007" name="Nature">
        <title>Evolution of genes and genomes on the Drosophila phylogeny.</title>
        <authorList>
            <consortium name="Drosophila 12 Genomes Consortium"/>
            <person name="Clark A.G."/>
            <person name="Eisen M.B."/>
            <person name="Smith D.R."/>
            <person name="Bergman C.M."/>
            <person name="Oliver B."/>
            <person name="Markow T.A."/>
            <person name="Kaufman T.C."/>
            <person name="Kellis M."/>
            <person name="Gelbart W."/>
            <person name="Iyer V.N."/>
            <person name="Pollard D.A."/>
            <person name="Sackton T.B."/>
            <person name="Larracuente A.M."/>
            <person name="Singh N.D."/>
            <person name="Abad J.P."/>
            <person name="Abt D.N."/>
            <person name="Adryan B."/>
            <person name="Aguade M."/>
            <person name="Akashi H."/>
            <person name="Anderson W.W."/>
            <person name="Aquadro C.F."/>
            <person name="Ardell D.H."/>
            <person name="Arguello R."/>
            <person name="Artieri C.G."/>
            <person name="Barbash D.A."/>
            <person name="Barker D."/>
            <person name="Barsanti P."/>
            <person name="Batterham P."/>
            <person name="Batzoglou S."/>
            <person name="Begun D."/>
            <person name="Bhutkar A."/>
            <person name="Blanco E."/>
            <person name="Bosak S.A."/>
            <person name="Bradley R.K."/>
            <person name="Brand A.D."/>
            <person name="Brent M.R."/>
            <person name="Brooks A.N."/>
            <person name="Brown R.H."/>
            <person name="Butlin R.K."/>
            <person name="Caggese C."/>
            <person name="Calvi B.R."/>
            <person name="Bernardo de Carvalho A."/>
            <person name="Caspi A."/>
            <person name="Castrezana S."/>
            <person name="Celniker S.E."/>
            <person name="Chang J.L."/>
            <person name="Chapple C."/>
            <person name="Chatterji S."/>
            <person name="Chinwalla A."/>
            <person name="Civetta A."/>
            <person name="Clifton S.W."/>
            <person name="Comeron J.M."/>
            <person name="Costello J.C."/>
            <person name="Coyne J.A."/>
            <person name="Daub J."/>
            <person name="David R.G."/>
            <person name="Delcher A.L."/>
            <person name="Delehaunty K."/>
            <person name="Do C.B."/>
            <person name="Ebling H."/>
            <person name="Edwards K."/>
            <person name="Eickbush T."/>
            <person name="Evans J.D."/>
            <person name="Filipski A."/>
            <person name="Findeiss S."/>
            <person name="Freyhult E."/>
            <person name="Fulton L."/>
            <person name="Fulton R."/>
            <person name="Garcia A.C."/>
            <person name="Gardiner A."/>
            <person name="Garfield D.A."/>
            <person name="Garvin B.E."/>
            <person name="Gibson G."/>
            <person name="Gilbert D."/>
            <person name="Gnerre S."/>
            <person name="Godfrey J."/>
            <person name="Good R."/>
            <person name="Gotea V."/>
            <person name="Gravely B."/>
            <person name="Greenberg A.J."/>
            <person name="Griffiths-Jones S."/>
            <person name="Gross S."/>
            <person name="Guigo R."/>
            <person name="Gustafson E.A."/>
            <person name="Haerty W."/>
            <person name="Hahn M.W."/>
            <person name="Halligan D.L."/>
            <person name="Halpern A.L."/>
            <person name="Halter G.M."/>
            <person name="Han M.V."/>
            <person name="Heger A."/>
            <person name="Hillier L."/>
            <person name="Hinrichs A.S."/>
            <person name="Holmes I."/>
            <person name="Hoskins R.A."/>
            <person name="Hubisz M.J."/>
            <person name="Hultmark D."/>
            <person name="Huntley M.A."/>
            <person name="Jaffe D.B."/>
            <person name="Jagadeeshan S."/>
            <person name="Jeck W.R."/>
            <person name="Johnson J."/>
            <person name="Jones C.D."/>
            <person name="Jordan W.C."/>
            <person name="Karpen G.H."/>
            <person name="Kataoka E."/>
            <person name="Keightley P.D."/>
            <person name="Kheradpour P."/>
            <person name="Kirkness E.F."/>
            <person name="Koerich L.B."/>
            <person name="Kristiansen K."/>
            <person name="Kudrna D."/>
            <person name="Kulathinal R.J."/>
            <person name="Kumar S."/>
            <person name="Kwok R."/>
            <person name="Lander E."/>
            <person name="Langley C.H."/>
            <person name="Lapoint R."/>
            <person name="Lazzaro B.P."/>
            <person name="Lee S.J."/>
            <person name="Levesque L."/>
            <person name="Li R."/>
            <person name="Lin C.F."/>
            <person name="Lin M.F."/>
            <person name="Lindblad-Toh K."/>
            <person name="Llopart A."/>
            <person name="Long M."/>
            <person name="Low L."/>
            <person name="Lozovsky E."/>
            <person name="Lu J."/>
            <person name="Luo M."/>
            <person name="Machado C.A."/>
            <person name="Makalowski W."/>
            <person name="Marzo M."/>
            <person name="Matsuda M."/>
            <person name="Matzkin L."/>
            <person name="McAllister B."/>
            <person name="McBride C.S."/>
            <person name="McKernan B."/>
            <person name="McKernan K."/>
            <person name="Mendez-Lago M."/>
            <person name="Minx P."/>
            <person name="Mollenhauer M.U."/>
            <person name="Montooth K."/>
            <person name="Mount S.M."/>
            <person name="Mu X."/>
            <person name="Myers E."/>
            <person name="Negre B."/>
            <person name="Newfeld S."/>
            <person name="Nielsen R."/>
            <person name="Noor M.A."/>
            <person name="O'Grady P."/>
            <person name="Pachter L."/>
            <person name="Papaceit M."/>
            <person name="Parisi M.J."/>
            <person name="Parisi M."/>
            <person name="Parts L."/>
            <person name="Pedersen J.S."/>
            <person name="Pesole G."/>
            <person name="Phillippy A.M."/>
            <person name="Ponting C.P."/>
            <person name="Pop M."/>
            <person name="Porcelli D."/>
            <person name="Powell J.R."/>
            <person name="Prohaska S."/>
            <person name="Pruitt K."/>
            <person name="Puig M."/>
            <person name="Quesneville H."/>
            <person name="Ram K.R."/>
            <person name="Rand D."/>
            <person name="Rasmussen M.D."/>
            <person name="Reed L.K."/>
            <person name="Reenan R."/>
            <person name="Reily A."/>
            <person name="Remington K.A."/>
            <person name="Rieger T.T."/>
            <person name="Ritchie M.G."/>
            <person name="Robin C."/>
            <person name="Rogers Y.H."/>
            <person name="Rohde C."/>
            <person name="Rozas J."/>
            <person name="Rubenfield M.J."/>
            <person name="Ruiz A."/>
            <person name="Russo S."/>
            <person name="Salzberg S.L."/>
            <person name="Sanchez-Gracia A."/>
            <person name="Saranga D.J."/>
            <person name="Sato H."/>
            <person name="Schaeffer S.W."/>
            <person name="Schatz M.C."/>
            <person name="Schlenke T."/>
            <person name="Schwartz R."/>
            <person name="Segarra C."/>
            <person name="Singh R.S."/>
            <person name="Sirot L."/>
            <person name="Sirota M."/>
            <person name="Sisneros N.B."/>
            <person name="Smith C.D."/>
            <person name="Smith T.F."/>
            <person name="Spieth J."/>
            <person name="Stage D.E."/>
            <person name="Stark A."/>
            <person name="Stephan W."/>
            <person name="Strausberg R.L."/>
            <person name="Strempel S."/>
            <person name="Sturgill D."/>
            <person name="Sutton G."/>
            <person name="Sutton G.G."/>
            <person name="Tao W."/>
            <person name="Teichmann S."/>
            <person name="Tobari Y.N."/>
            <person name="Tomimura Y."/>
            <person name="Tsolas J.M."/>
            <person name="Valente V.L."/>
            <person name="Venter E."/>
            <person name="Venter J.C."/>
            <person name="Vicario S."/>
            <person name="Vieira F.G."/>
            <person name="Vilella A.J."/>
            <person name="Villasante A."/>
            <person name="Walenz B."/>
            <person name="Wang J."/>
            <person name="Wasserman M."/>
            <person name="Watts T."/>
            <person name="Wilson D."/>
            <person name="Wilson R.K."/>
            <person name="Wing R.A."/>
            <person name="Wolfner M.F."/>
            <person name="Wong A."/>
            <person name="Wong G.K."/>
            <person name="Wu C.I."/>
            <person name="Wu G."/>
            <person name="Yamamoto D."/>
            <person name="Yang H.P."/>
            <person name="Yang S.P."/>
            <person name="Yorke J.A."/>
            <person name="Yoshida K."/>
            <person name="Zdobnov E."/>
            <person name="Zhang P."/>
            <person name="Zhang Y."/>
            <person name="Zimin A.V."/>
            <person name="Baldwin J."/>
            <person name="Abdouelleil A."/>
            <person name="Abdulkadir J."/>
            <person name="Abebe A."/>
            <person name="Abera B."/>
            <person name="Abreu J."/>
            <person name="Acer S.C."/>
            <person name="Aftuck L."/>
            <person name="Alexander A."/>
            <person name="An P."/>
            <person name="Anderson E."/>
            <person name="Anderson S."/>
            <person name="Arachi H."/>
            <person name="Azer M."/>
            <person name="Bachantsang P."/>
            <person name="Barry A."/>
            <person name="Bayul T."/>
            <person name="Berlin A."/>
            <person name="Bessette D."/>
            <person name="Bloom T."/>
            <person name="Blye J."/>
            <person name="Boguslavskiy L."/>
            <person name="Bonnet C."/>
            <person name="Boukhgalter B."/>
            <person name="Bourzgui I."/>
            <person name="Brown A."/>
            <person name="Cahill P."/>
            <person name="Channer S."/>
            <person name="Cheshatsang Y."/>
            <person name="Chuda L."/>
            <person name="Citroen M."/>
            <person name="Collymore A."/>
            <person name="Cooke P."/>
            <person name="Costello M."/>
            <person name="D'Aco K."/>
            <person name="Daza R."/>
            <person name="De Haan G."/>
            <person name="DeGray S."/>
            <person name="DeMaso C."/>
            <person name="Dhargay N."/>
            <person name="Dooley K."/>
            <person name="Dooley E."/>
            <person name="Doricent M."/>
            <person name="Dorje P."/>
            <person name="Dorjee K."/>
            <person name="Dupes A."/>
            <person name="Elong R."/>
            <person name="Falk J."/>
            <person name="Farina A."/>
            <person name="Faro S."/>
            <person name="Ferguson D."/>
            <person name="Fisher S."/>
            <person name="Foley C.D."/>
            <person name="Franke A."/>
            <person name="Friedrich D."/>
            <person name="Gadbois L."/>
            <person name="Gearin G."/>
            <person name="Gearin C.R."/>
            <person name="Giannoukos G."/>
            <person name="Goode T."/>
            <person name="Graham J."/>
            <person name="Grandbois E."/>
            <person name="Grewal S."/>
            <person name="Gyaltsen K."/>
            <person name="Hafez N."/>
            <person name="Hagos B."/>
            <person name="Hall J."/>
            <person name="Henson C."/>
            <person name="Hollinger A."/>
            <person name="Honan T."/>
            <person name="Huard M.D."/>
            <person name="Hughes L."/>
            <person name="Hurhula B."/>
            <person name="Husby M.E."/>
            <person name="Kamat A."/>
            <person name="Kanga B."/>
            <person name="Kashin S."/>
            <person name="Khazanovich D."/>
            <person name="Kisner P."/>
            <person name="Lance K."/>
            <person name="Lara M."/>
            <person name="Lee W."/>
            <person name="Lennon N."/>
            <person name="Letendre F."/>
            <person name="LeVine R."/>
            <person name="Lipovsky A."/>
            <person name="Liu X."/>
            <person name="Liu J."/>
            <person name="Liu S."/>
            <person name="Lokyitsang T."/>
            <person name="Lokyitsang Y."/>
            <person name="Lubonja R."/>
            <person name="Lui A."/>
            <person name="MacDonald P."/>
            <person name="Magnisalis V."/>
            <person name="Maru K."/>
            <person name="Matthews C."/>
            <person name="McCusker W."/>
            <person name="McDonough S."/>
            <person name="Mehta T."/>
            <person name="Meldrim J."/>
            <person name="Meneus L."/>
            <person name="Mihai O."/>
            <person name="Mihalev A."/>
            <person name="Mihova T."/>
            <person name="Mittelman R."/>
            <person name="Mlenga V."/>
            <person name="Montmayeur A."/>
            <person name="Mulrain L."/>
            <person name="Navidi A."/>
            <person name="Naylor J."/>
            <person name="Negash T."/>
            <person name="Nguyen T."/>
            <person name="Nguyen N."/>
            <person name="Nicol R."/>
            <person name="Norbu C."/>
            <person name="Norbu N."/>
            <person name="Novod N."/>
            <person name="O'Neill B."/>
            <person name="Osman S."/>
            <person name="Markiewicz E."/>
            <person name="Oyono O.L."/>
            <person name="Patti C."/>
            <person name="Phunkhang P."/>
            <person name="Pierre F."/>
            <person name="Priest M."/>
            <person name="Raghuraman S."/>
            <person name="Rege F."/>
            <person name="Reyes R."/>
            <person name="Rise C."/>
            <person name="Rogov P."/>
            <person name="Ross K."/>
            <person name="Ryan E."/>
            <person name="Settipalli S."/>
            <person name="Shea T."/>
            <person name="Sherpa N."/>
            <person name="Shi L."/>
            <person name="Shih D."/>
            <person name="Sparrow T."/>
            <person name="Spaulding J."/>
            <person name="Stalker J."/>
            <person name="Stange-Thomann N."/>
            <person name="Stavropoulos S."/>
            <person name="Stone C."/>
            <person name="Strader C."/>
            <person name="Tesfaye S."/>
            <person name="Thomson T."/>
            <person name="Thoulutsang Y."/>
            <person name="Thoulutsang D."/>
            <person name="Topham K."/>
            <person name="Topping I."/>
            <person name="Tsamla T."/>
            <person name="Vassiliev H."/>
            <person name="Vo A."/>
            <person name="Wangchuk T."/>
            <person name="Wangdi T."/>
            <person name="Weiand M."/>
            <person name="Wilkinson J."/>
            <person name="Wilson A."/>
            <person name="Yadav S."/>
            <person name="Young G."/>
            <person name="Yu Q."/>
            <person name="Zembek L."/>
            <person name="Zhong D."/>
            <person name="Zimmer A."/>
            <person name="Zwirko Z."/>
            <person name="Jaffe D.B."/>
            <person name="Alvarez P."/>
            <person name="Brockman W."/>
            <person name="Butler J."/>
            <person name="Chin C."/>
            <person name="Gnerre S."/>
            <person name="Grabherr M."/>
            <person name="Kleber M."/>
            <person name="Mauceli E."/>
            <person name="MacCallum I."/>
        </authorList>
    </citation>
    <scope>NUCLEOTIDE SEQUENCE [LARGE SCALE GENOMIC DNA]</scope>
    <source>
        <strain evidence="2">MSH-3 / Tucson 14011-0111.49</strain>
    </source>
</reference>
<evidence type="ECO:0000313" key="2">
    <source>
        <dbReference type="Proteomes" id="UP000008744"/>
    </source>
</evidence>
<organism evidence="2">
    <name type="scientific">Drosophila persimilis</name>
    <name type="common">Fruit fly</name>
    <dbReference type="NCBI Taxonomy" id="7234"/>
    <lineage>
        <taxon>Eukaryota</taxon>
        <taxon>Metazoa</taxon>
        <taxon>Ecdysozoa</taxon>
        <taxon>Arthropoda</taxon>
        <taxon>Hexapoda</taxon>
        <taxon>Insecta</taxon>
        <taxon>Pterygota</taxon>
        <taxon>Neoptera</taxon>
        <taxon>Endopterygota</taxon>
        <taxon>Diptera</taxon>
        <taxon>Brachycera</taxon>
        <taxon>Muscomorpha</taxon>
        <taxon>Ephydroidea</taxon>
        <taxon>Drosophilidae</taxon>
        <taxon>Drosophila</taxon>
        <taxon>Sophophora</taxon>
    </lineage>
</organism>
<dbReference type="Pfam" id="PF00058">
    <property type="entry name" value="Ldl_recept_b"/>
    <property type="match status" value="1"/>
</dbReference>
<name>B4GE12_DROPE</name>
<dbReference type="HOGENOM" id="CLU_2374993_0_0_1"/>
<dbReference type="AlphaFoldDB" id="B4GE12"/>
<evidence type="ECO:0000313" key="1">
    <source>
        <dbReference type="EMBL" id="EDW33847.1"/>
    </source>
</evidence>
<dbReference type="Proteomes" id="UP000008744">
    <property type="component" value="Unassembled WGS sequence"/>
</dbReference>
<sequence>MYWSEWSSDSIRLAAMDGSELQTIIAEANHAVGLRFDQEMRICACPIHFQLAKDGVDCIPPKNYISFSERPPIAAYDRLPNKGSEKSQYLSKFFS</sequence>
<dbReference type="EMBL" id="CH479182">
    <property type="protein sequence ID" value="EDW33847.1"/>
    <property type="molecule type" value="Genomic_DNA"/>
</dbReference>
<gene>
    <name evidence="1" type="primary">Dper\GL21910</name>
    <name evidence="1" type="ORF">Dper_GL21910</name>
</gene>
<dbReference type="InterPro" id="IPR000033">
    <property type="entry name" value="LDLR_classB_rpt"/>
</dbReference>